<dbReference type="NCBIfam" id="TIGR03437">
    <property type="entry name" value="Soli_cterm"/>
    <property type="match status" value="1"/>
</dbReference>
<proteinExistence type="predicted"/>
<dbReference type="Proteomes" id="UP000228496">
    <property type="component" value="Unassembled WGS sequence"/>
</dbReference>
<protein>
    <recommendedName>
        <fullName evidence="3">IPT/TIG domain-containing protein</fullName>
    </recommendedName>
</protein>
<dbReference type="EMBL" id="PCXQ01000004">
    <property type="protein sequence ID" value="PJE51014.1"/>
    <property type="molecule type" value="Genomic_DNA"/>
</dbReference>
<sequence>MRIFLATVFVFFLLPNLYGKCGSQNFFDLSSATVLKIESQQMMLLDGCGFTVGKIWVRMSNNTRTIPADKVRILSDELAVAQIPFVDVIPTFISVGAPYLSSRAVPLEDWPDNSPMPSFMGIGLVSGVSFKPESLSPGAVASLFGENFSNLIQAADSLCCTYILPKMLAGVEVFYDDGHVGLFYAGPNQINFLVPLEAYELDVRYVSVVITGPDGLKYFVDEAPLQTLPTTPRTFMYSEGYGLKPVVVDNDWNLVNNDNPLNPSEYFVVIMTGLGKVEPHVQSGHLAPFEPLARTVNDFVLTVNGIKVEVLYAGLMPGFAGVYQVNAQMPDSVGLGNVKVEVVAKNQVPSEKSSFVLPVANPKLIRE</sequence>
<gene>
    <name evidence="1" type="ORF">COV29_01935</name>
</gene>
<comment type="caution">
    <text evidence="1">The sequence shown here is derived from an EMBL/GenBank/DDBJ whole genome shotgun (WGS) entry which is preliminary data.</text>
</comment>
<evidence type="ECO:0000313" key="1">
    <source>
        <dbReference type="EMBL" id="PJE51014.1"/>
    </source>
</evidence>
<name>A0A2J0Q7L3_9BACT</name>
<dbReference type="InterPro" id="IPR017803">
    <property type="entry name" value="CHP03437_C"/>
</dbReference>
<accession>A0A2J0Q7L3</accession>
<dbReference type="AlphaFoldDB" id="A0A2J0Q7L3"/>
<organism evidence="1 2">
    <name type="scientific">Candidatus Yanofskybacteria bacterium CG10_big_fil_rev_8_21_14_0_10_36_16</name>
    <dbReference type="NCBI Taxonomy" id="1975096"/>
    <lineage>
        <taxon>Bacteria</taxon>
        <taxon>Candidatus Yanofskyibacteriota</taxon>
    </lineage>
</organism>
<evidence type="ECO:0008006" key="3">
    <source>
        <dbReference type="Google" id="ProtNLM"/>
    </source>
</evidence>
<evidence type="ECO:0000313" key="2">
    <source>
        <dbReference type="Proteomes" id="UP000228496"/>
    </source>
</evidence>
<reference evidence="1 2" key="1">
    <citation type="submission" date="2017-09" db="EMBL/GenBank/DDBJ databases">
        <title>Depth-based differentiation of microbial function through sediment-hosted aquifers and enrichment of novel symbionts in the deep terrestrial subsurface.</title>
        <authorList>
            <person name="Probst A.J."/>
            <person name="Ladd B."/>
            <person name="Jarett J.K."/>
            <person name="Geller-Mcgrath D.E."/>
            <person name="Sieber C.M."/>
            <person name="Emerson J.B."/>
            <person name="Anantharaman K."/>
            <person name="Thomas B.C."/>
            <person name="Malmstrom R."/>
            <person name="Stieglmeier M."/>
            <person name="Klingl A."/>
            <person name="Woyke T."/>
            <person name="Ryan C.M."/>
            <person name="Banfield J.F."/>
        </authorList>
    </citation>
    <scope>NUCLEOTIDE SEQUENCE [LARGE SCALE GENOMIC DNA]</scope>
    <source>
        <strain evidence="1">CG10_big_fil_rev_8_21_14_0_10_36_16</strain>
    </source>
</reference>